<proteinExistence type="predicted"/>
<feature type="transmembrane region" description="Helical" evidence="1">
    <location>
        <begin position="21"/>
        <end position="42"/>
    </location>
</feature>
<keyword evidence="1" id="KW-0812">Transmembrane</keyword>
<reference evidence="2" key="1">
    <citation type="submission" date="2014-09" db="EMBL/GenBank/DDBJ databases">
        <authorList>
            <person name="Magalhaes I.L.F."/>
            <person name="Oliveira U."/>
            <person name="Santos F.R."/>
            <person name="Vidigal T.H.D.A."/>
            <person name="Brescovit A.D."/>
            <person name="Santos A.J."/>
        </authorList>
    </citation>
    <scope>NUCLEOTIDE SEQUENCE</scope>
    <source>
        <tissue evidence="2">Shoot tissue taken approximately 20 cm above the soil surface</tissue>
    </source>
</reference>
<organism evidence="2">
    <name type="scientific">Arundo donax</name>
    <name type="common">Giant reed</name>
    <name type="synonym">Donax arundinaceus</name>
    <dbReference type="NCBI Taxonomy" id="35708"/>
    <lineage>
        <taxon>Eukaryota</taxon>
        <taxon>Viridiplantae</taxon>
        <taxon>Streptophyta</taxon>
        <taxon>Embryophyta</taxon>
        <taxon>Tracheophyta</taxon>
        <taxon>Spermatophyta</taxon>
        <taxon>Magnoliopsida</taxon>
        <taxon>Liliopsida</taxon>
        <taxon>Poales</taxon>
        <taxon>Poaceae</taxon>
        <taxon>PACMAD clade</taxon>
        <taxon>Arundinoideae</taxon>
        <taxon>Arundineae</taxon>
        <taxon>Arundo</taxon>
    </lineage>
</organism>
<reference evidence="2" key="2">
    <citation type="journal article" date="2015" name="Data Brief">
        <title>Shoot transcriptome of the giant reed, Arundo donax.</title>
        <authorList>
            <person name="Barrero R.A."/>
            <person name="Guerrero F.D."/>
            <person name="Moolhuijzen P."/>
            <person name="Goolsby J.A."/>
            <person name="Tidwell J."/>
            <person name="Bellgard S.E."/>
            <person name="Bellgard M.I."/>
        </authorList>
    </citation>
    <scope>NUCLEOTIDE SEQUENCE</scope>
    <source>
        <tissue evidence="2">Shoot tissue taken approximately 20 cm above the soil surface</tissue>
    </source>
</reference>
<keyword evidence="1" id="KW-0472">Membrane</keyword>
<keyword evidence="1" id="KW-1133">Transmembrane helix</keyword>
<accession>A0A0A9FIG2</accession>
<name>A0A0A9FIG2_ARUDO</name>
<evidence type="ECO:0000256" key="1">
    <source>
        <dbReference type="SAM" id="Phobius"/>
    </source>
</evidence>
<sequence length="63" mass="7743">MHRLNCFPHYYLILEWMYVNKLLFFIKYCLWLFVVLCFLYIACCSSVTDLFFVTDLFICFCDT</sequence>
<evidence type="ECO:0000313" key="2">
    <source>
        <dbReference type="EMBL" id="JAE11019.1"/>
    </source>
</evidence>
<dbReference type="AlphaFoldDB" id="A0A0A9FIG2"/>
<protein>
    <submittedName>
        <fullName evidence="2">Uncharacterized protein</fullName>
    </submittedName>
</protein>
<dbReference type="EMBL" id="GBRH01186877">
    <property type="protein sequence ID" value="JAE11019.1"/>
    <property type="molecule type" value="Transcribed_RNA"/>
</dbReference>